<dbReference type="SUPFAM" id="SSF103473">
    <property type="entry name" value="MFS general substrate transporter"/>
    <property type="match status" value="1"/>
</dbReference>
<dbReference type="Pfam" id="PF07690">
    <property type="entry name" value="MFS_1"/>
    <property type="match status" value="1"/>
</dbReference>
<comment type="caution">
    <text evidence="3">The sequence shown here is derived from an EMBL/GenBank/DDBJ whole genome shotgun (WGS) entry which is preliminary data.</text>
</comment>
<keyword evidence="2" id="KW-0812">Transmembrane</keyword>
<sequence>MLKNKRFARHHVAFCVLGLILFFFYAGFMNDHLNVLSVALSETGWTTSQIYLGSNIGGYITVILYLLCGISLLKIGVKKTMLPSAVVLGVAAMFLGIAGGSGNLTLYTVLLCIVRCAVVPLQMGCFMMCANWYIKYRGRMMGWITIGAPLFSVAGINLLSRLCMQGIDKGYMIFGGALVVIAIAAAVLLRDKPEDINLYPDGLDHAPISEDGDKNDIDISLGEILRDVQAWKLIIAFGILQAIITGMMGTMALRYVMAGDGFGAGTTPMLYLSIGAALGIPMSFILGWIDDKLGSIYASIILCVGFFICVIPFIIMPWDMTSGASSALMLVWAFGVACMTGGCATLHPAITNYVYGRRRYQAANKWIMTFQGILQASVLPIMNLLYDMAMPNESHGMQSEFAKAGYIGFAVLIAVALVILYTMRKLPDANLEDRDYSQKQVS</sequence>
<feature type="transmembrane region" description="Helical" evidence="2">
    <location>
        <begin position="171"/>
        <end position="189"/>
    </location>
</feature>
<dbReference type="AlphaFoldDB" id="A0A9J6QP31"/>
<name>A0A9J6QP31_9FIRM</name>
<feature type="transmembrane region" description="Helical" evidence="2">
    <location>
        <begin position="366"/>
        <end position="386"/>
    </location>
</feature>
<proteinExistence type="predicted"/>
<dbReference type="InterPro" id="IPR011701">
    <property type="entry name" value="MFS"/>
</dbReference>
<comment type="subcellular location">
    <subcellularLocation>
        <location evidence="1">Cell membrane</location>
        <topology evidence="1">Multi-pass membrane protein</topology>
    </subcellularLocation>
</comment>
<feature type="transmembrane region" description="Helical" evidence="2">
    <location>
        <begin position="12"/>
        <end position="30"/>
    </location>
</feature>
<dbReference type="EMBL" id="JAOSHN010000001">
    <property type="protein sequence ID" value="MCU7377180.1"/>
    <property type="molecule type" value="Genomic_DNA"/>
</dbReference>
<feature type="transmembrane region" description="Helical" evidence="2">
    <location>
        <begin position="269"/>
        <end position="289"/>
    </location>
</feature>
<evidence type="ECO:0000313" key="3">
    <source>
        <dbReference type="EMBL" id="MCU7377180.1"/>
    </source>
</evidence>
<evidence type="ECO:0000313" key="4">
    <source>
        <dbReference type="Proteomes" id="UP001065549"/>
    </source>
</evidence>
<keyword evidence="4" id="KW-1185">Reference proteome</keyword>
<feature type="transmembrane region" description="Helical" evidence="2">
    <location>
        <begin position="406"/>
        <end position="423"/>
    </location>
</feature>
<feature type="transmembrane region" description="Helical" evidence="2">
    <location>
        <begin position="140"/>
        <end position="159"/>
    </location>
</feature>
<dbReference type="RefSeq" id="WP_253020633.1">
    <property type="nucleotide sequence ID" value="NZ_JAOSHN010000001.1"/>
</dbReference>
<feature type="transmembrane region" description="Helical" evidence="2">
    <location>
        <begin position="104"/>
        <end position="128"/>
    </location>
</feature>
<dbReference type="Gene3D" id="1.20.1250.20">
    <property type="entry name" value="MFS general substrate transporter like domains"/>
    <property type="match status" value="2"/>
</dbReference>
<protein>
    <submittedName>
        <fullName evidence="3">MFS transporter</fullName>
    </submittedName>
</protein>
<feature type="transmembrane region" description="Helical" evidence="2">
    <location>
        <begin position="80"/>
        <end position="98"/>
    </location>
</feature>
<keyword evidence="2" id="KW-0472">Membrane</keyword>
<organism evidence="3 4">
    <name type="scientific">Hominibacterium faecale</name>
    <dbReference type="NCBI Taxonomy" id="2839743"/>
    <lineage>
        <taxon>Bacteria</taxon>
        <taxon>Bacillati</taxon>
        <taxon>Bacillota</taxon>
        <taxon>Clostridia</taxon>
        <taxon>Peptostreptococcales</taxon>
        <taxon>Anaerovoracaceae</taxon>
        <taxon>Hominibacterium</taxon>
    </lineage>
</organism>
<evidence type="ECO:0000256" key="2">
    <source>
        <dbReference type="SAM" id="Phobius"/>
    </source>
</evidence>
<feature type="transmembrane region" description="Helical" evidence="2">
    <location>
        <begin position="296"/>
        <end position="318"/>
    </location>
</feature>
<dbReference type="GO" id="GO:0005886">
    <property type="term" value="C:plasma membrane"/>
    <property type="evidence" value="ECO:0007669"/>
    <property type="project" value="UniProtKB-SubCell"/>
</dbReference>
<dbReference type="InterPro" id="IPR036259">
    <property type="entry name" value="MFS_trans_sf"/>
</dbReference>
<gene>
    <name evidence="3" type="ORF">OBO34_02295</name>
</gene>
<dbReference type="GO" id="GO:0022857">
    <property type="term" value="F:transmembrane transporter activity"/>
    <property type="evidence" value="ECO:0007669"/>
    <property type="project" value="InterPro"/>
</dbReference>
<feature type="transmembrane region" description="Helical" evidence="2">
    <location>
        <begin position="330"/>
        <end position="354"/>
    </location>
</feature>
<feature type="transmembrane region" description="Helical" evidence="2">
    <location>
        <begin position="50"/>
        <end position="73"/>
    </location>
</feature>
<dbReference type="Proteomes" id="UP001065549">
    <property type="component" value="Unassembled WGS sequence"/>
</dbReference>
<reference evidence="3" key="1">
    <citation type="submission" date="2022-09" db="EMBL/GenBank/DDBJ databases">
        <title>Culturomic study of gut microbiota in children with autism spectrum disorder.</title>
        <authorList>
            <person name="Efimov B.A."/>
            <person name="Chaplin A.V."/>
            <person name="Sokolova S.R."/>
            <person name="Pikina A.P."/>
            <person name="Korzhanova M."/>
            <person name="Belova V."/>
            <person name="Korostin D."/>
        </authorList>
    </citation>
    <scope>NUCLEOTIDE SEQUENCE</scope>
    <source>
        <strain evidence="3">ASD5510</strain>
    </source>
</reference>
<feature type="transmembrane region" description="Helical" evidence="2">
    <location>
        <begin position="233"/>
        <end position="257"/>
    </location>
</feature>
<evidence type="ECO:0000256" key="1">
    <source>
        <dbReference type="ARBA" id="ARBA00004651"/>
    </source>
</evidence>
<keyword evidence="2" id="KW-1133">Transmembrane helix</keyword>
<accession>A0A9J6QP31</accession>